<evidence type="ECO:0000256" key="13">
    <source>
        <dbReference type="PIRSR" id="PIRSR005894-2"/>
    </source>
</evidence>
<evidence type="ECO:0000256" key="8">
    <source>
        <dbReference type="ARBA" id="ARBA00023004"/>
    </source>
</evidence>
<reference evidence="16" key="1">
    <citation type="submission" date="2008-04" db="EMBL/GenBank/DDBJ databases">
        <title>Draft genome sequence of Providencia stuartii (ATCC 25827).</title>
        <authorList>
            <person name="Sudarsanam P."/>
            <person name="Ley R."/>
            <person name="Guruge J."/>
            <person name="Turnbaugh P.J."/>
            <person name="Mahowald M."/>
            <person name="Liep D."/>
            <person name="Gordon J."/>
        </authorList>
    </citation>
    <scope>NUCLEOTIDE SEQUENCE [LARGE SCALE GENOMIC DNA]</scope>
    <source>
        <strain evidence="16">ATCC 25827</strain>
    </source>
</reference>
<dbReference type="GO" id="GO:0005737">
    <property type="term" value="C:cytoplasm"/>
    <property type="evidence" value="ECO:0007669"/>
    <property type="project" value="UniProtKB-SubCell"/>
</dbReference>
<dbReference type="EMBL" id="ABJD02000101">
    <property type="protein sequence ID" value="EDU59120.1"/>
    <property type="molecule type" value="Genomic_DNA"/>
</dbReference>
<dbReference type="InterPro" id="IPR014434">
    <property type="entry name" value="Monothiol_GRX"/>
</dbReference>
<comment type="subunit">
    <text evidence="4">Homodimer.</text>
</comment>
<dbReference type="FunFam" id="3.40.30.10:FF:000006">
    <property type="entry name" value="Glutaredoxin"/>
    <property type="match status" value="1"/>
</dbReference>
<gene>
    <name evidence="15" type="primary">grxD</name>
    <name evidence="15" type="ORF">PROSTU_02307</name>
</gene>
<reference evidence="16" key="2">
    <citation type="submission" date="2008-04" db="EMBL/GenBank/DDBJ databases">
        <title>Draft genome sequence of Providencia stuartii(ATCC 25827).</title>
        <authorList>
            <person name="Sudarsanam P."/>
            <person name="Ley R."/>
            <person name="Guruge J."/>
            <person name="Turnbaugh P.J."/>
            <person name="Mahowald M."/>
            <person name="Liep D."/>
            <person name="Gordon J."/>
        </authorList>
    </citation>
    <scope>NUCLEOTIDE SEQUENCE [LARGE SCALE GENOMIC DNA]</scope>
    <source>
        <strain evidence="16">ATCC 25827</strain>
    </source>
</reference>
<evidence type="ECO:0000256" key="3">
    <source>
        <dbReference type="ARBA" id="ARBA00009630"/>
    </source>
</evidence>
<dbReference type="Proteomes" id="UP000004506">
    <property type="component" value="Unassembled WGS sequence"/>
</dbReference>
<dbReference type="AlphaFoldDB" id="A0AA86YL76"/>
<evidence type="ECO:0000256" key="10">
    <source>
        <dbReference type="ARBA" id="ARBA00023284"/>
    </source>
</evidence>
<comment type="caution">
    <text evidence="15">The sequence shown here is derived from an EMBL/GenBank/DDBJ whole genome shotgun (WGS) entry which is preliminary data.</text>
</comment>
<dbReference type="InterPro" id="IPR004480">
    <property type="entry name" value="Monothiol_GRX-rel"/>
</dbReference>
<dbReference type="PROSITE" id="PS51354">
    <property type="entry name" value="GLUTAREDOXIN_2"/>
    <property type="match status" value="1"/>
</dbReference>
<comment type="subcellular location">
    <subcellularLocation>
        <location evidence="2">Cytoplasm</location>
    </subcellularLocation>
</comment>
<feature type="binding site" evidence="12">
    <location>
        <position position="37"/>
    </location>
    <ligand>
        <name>glutathione</name>
        <dbReference type="ChEBI" id="CHEBI:57925"/>
    </ligand>
</feature>
<evidence type="ECO:0000313" key="16">
    <source>
        <dbReference type="Proteomes" id="UP000004506"/>
    </source>
</evidence>
<accession>A0AA86YL76</accession>
<dbReference type="PANTHER" id="PTHR10293">
    <property type="entry name" value="GLUTAREDOXIN FAMILY MEMBER"/>
    <property type="match status" value="1"/>
</dbReference>
<keyword evidence="9 13" id="KW-0411">Iron-sulfur</keyword>
<feature type="binding site" evidence="13">
    <location>
        <position position="45"/>
    </location>
    <ligand>
        <name>[2Fe-2S] cluster</name>
        <dbReference type="ChEBI" id="CHEBI:190135"/>
        <note>ligand shared between dimeric partners</note>
    </ligand>
</feature>
<evidence type="ECO:0000259" key="14">
    <source>
        <dbReference type="Pfam" id="PF00462"/>
    </source>
</evidence>
<dbReference type="Gene3D" id="3.40.30.10">
    <property type="entry name" value="Glutaredoxin"/>
    <property type="match status" value="1"/>
</dbReference>
<dbReference type="PANTHER" id="PTHR10293:SF72">
    <property type="entry name" value="MONOTHIOL GLUTAREDOXIN-S14, CHLOROPLASTIC"/>
    <property type="match status" value="1"/>
</dbReference>
<proteinExistence type="inferred from homology"/>
<reference evidence="15 16" key="3">
    <citation type="submission" date="2008-05" db="EMBL/GenBank/DDBJ databases">
        <authorList>
            <person name="Fulton L."/>
            <person name="Clifton S."/>
            <person name="Fulton B."/>
            <person name="Xu J."/>
            <person name="Minx P."/>
            <person name="Pepin K.H."/>
            <person name="Johnson M."/>
            <person name="Thiruvilangam P."/>
            <person name="Bhonagiri V."/>
            <person name="Nash W.E."/>
            <person name="Mardis E.R."/>
            <person name="Wilson R.K."/>
        </authorList>
    </citation>
    <scope>NUCLEOTIDE SEQUENCE [LARGE SCALE GENOMIC DNA]</scope>
    <source>
        <strain evidence="15 16">ATCC 25827</strain>
    </source>
</reference>
<comment type="similarity">
    <text evidence="3 11">Belongs to the glutaredoxin family. Monothiol subfamily.</text>
</comment>
<evidence type="ECO:0000256" key="6">
    <source>
        <dbReference type="ARBA" id="ARBA00022714"/>
    </source>
</evidence>
<evidence type="ECO:0000256" key="5">
    <source>
        <dbReference type="ARBA" id="ARBA00022490"/>
    </source>
</evidence>
<feature type="binding site" evidence="12">
    <location>
        <position position="74"/>
    </location>
    <ligand>
        <name>glutathione</name>
        <dbReference type="ChEBI" id="CHEBI:57925"/>
    </ligand>
</feature>
<evidence type="ECO:0000313" key="15">
    <source>
        <dbReference type="EMBL" id="EDU59120.1"/>
    </source>
</evidence>
<dbReference type="GO" id="GO:0046872">
    <property type="term" value="F:metal ion binding"/>
    <property type="evidence" value="ECO:0007669"/>
    <property type="project" value="UniProtKB-KW"/>
</dbReference>
<dbReference type="InterPro" id="IPR036249">
    <property type="entry name" value="Thioredoxin-like_sf"/>
</dbReference>
<dbReference type="NCBIfam" id="TIGR00365">
    <property type="entry name" value="Grx4 family monothiol glutaredoxin"/>
    <property type="match status" value="1"/>
</dbReference>
<evidence type="ECO:0000256" key="4">
    <source>
        <dbReference type="ARBA" id="ARBA00011738"/>
    </source>
</evidence>
<dbReference type="InterPro" id="IPR002109">
    <property type="entry name" value="Glutaredoxin"/>
</dbReference>
<evidence type="ECO:0000256" key="2">
    <source>
        <dbReference type="ARBA" id="ARBA00004496"/>
    </source>
</evidence>
<keyword evidence="8 13" id="KW-0408">Iron</keyword>
<sequence length="131" mass="15023">MKNKKYTNYINVKEVKMTTIERIERQIKENPILLYMKGSPKLPSCGFSAQAVQALSACGERFAYVDILQNPDIRAELPKYANWPTFPQLWVDGELVGGCDIIMEMYQRGELQSLIKETADKYRPADETKAE</sequence>
<evidence type="ECO:0000256" key="12">
    <source>
        <dbReference type="PIRSR" id="PIRSR005894-1"/>
    </source>
</evidence>
<comment type="function">
    <text evidence="1">Monothiol glutaredoxin involved in the biogenesis of iron-sulfur clusters.</text>
</comment>
<feature type="binding site" evidence="12">
    <location>
        <begin position="99"/>
        <end position="100"/>
    </location>
    <ligand>
        <name>glutathione</name>
        <dbReference type="ChEBI" id="CHEBI:57925"/>
    </ligand>
</feature>
<dbReference type="Pfam" id="PF00462">
    <property type="entry name" value="Glutaredoxin"/>
    <property type="match status" value="1"/>
</dbReference>
<evidence type="ECO:0000256" key="7">
    <source>
        <dbReference type="ARBA" id="ARBA00022723"/>
    </source>
</evidence>
<dbReference type="CDD" id="cd03028">
    <property type="entry name" value="GRX_PICOT_like"/>
    <property type="match status" value="1"/>
</dbReference>
<dbReference type="GO" id="GO:0051537">
    <property type="term" value="F:2 iron, 2 sulfur cluster binding"/>
    <property type="evidence" value="ECO:0007669"/>
    <property type="project" value="UniProtKB-KW"/>
</dbReference>
<dbReference type="GO" id="GO:0015036">
    <property type="term" value="F:disulfide oxidoreductase activity"/>
    <property type="evidence" value="ECO:0007669"/>
    <property type="project" value="InterPro"/>
</dbReference>
<evidence type="ECO:0000256" key="1">
    <source>
        <dbReference type="ARBA" id="ARBA00002853"/>
    </source>
</evidence>
<evidence type="ECO:0000256" key="11">
    <source>
        <dbReference type="PIRNR" id="PIRNR005894"/>
    </source>
</evidence>
<dbReference type="PIRSF" id="PIRSF005894">
    <property type="entry name" value="Monothiol_GRX"/>
    <property type="match status" value="1"/>
</dbReference>
<keyword evidence="5" id="KW-0963">Cytoplasm</keyword>
<keyword evidence="10" id="KW-0676">Redox-active center</keyword>
<feature type="domain" description="Glutaredoxin" evidence="14">
    <location>
        <begin position="32"/>
        <end position="96"/>
    </location>
</feature>
<dbReference type="SUPFAM" id="SSF52833">
    <property type="entry name" value="Thioredoxin-like"/>
    <property type="match status" value="1"/>
</dbReference>
<dbReference type="InterPro" id="IPR033658">
    <property type="entry name" value="GRX_PICOT-like"/>
</dbReference>
<name>A0AA86YL76_PROST</name>
<keyword evidence="7 13" id="KW-0479">Metal-binding</keyword>
<feature type="binding site" evidence="12">
    <location>
        <position position="86"/>
    </location>
    <ligand>
        <name>glutathione</name>
        <dbReference type="ChEBI" id="CHEBI:57925"/>
    </ligand>
</feature>
<dbReference type="NCBIfam" id="NF008086">
    <property type="entry name" value="PRK10824.1"/>
    <property type="match status" value="1"/>
</dbReference>
<evidence type="ECO:0000256" key="9">
    <source>
        <dbReference type="ARBA" id="ARBA00023014"/>
    </source>
</evidence>
<organism evidence="15 16">
    <name type="scientific">Providencia stuartii ATCC 25827</name>
    <dbReference type="NCBI Taxonomy" id="471874"/>
    <lineage>
        <taxon>Bacteria</taxon>
        <taxon>Pseudomonadati</taxon>
        <taxon>Pseudomonadota</taxon>
        <taxon>Gammaproteobacteria</taxon>
        <taxon>Enterobacterales</taxon>
        <taxon>Morganellaceae</taxon>
        <taxon>Providencia</taxon>
    </lineage>
</organism>
<protein>
    <recommendedName>
        <fullName evidence="11">Glutaredoxin</fullName>
    </recommendedName>
</protein>
<keyword evidence="6 13" id="KW-0001">2Fe-2S</keyword>